<feature type="non-terminal residue" evidence="1">
    <location>
        <position position="1"/>
    </location>
</feature>
<dbReference type="AlphaFoldDB" id="A0A371I927"/>
<protein>
    <submittedName>
        <fullName evidence="1">Uncharacterized protein</fullName>
    </submittedName>
</protein>
<proteinExistence type="predicted"/>
<evidence type="ECO:0000313" key="2">
    <source>
        <dbReference type="Proteomes" id="UP000257109"/>
    </source>
</evidence>
<organism evidence="1 2">
    <name type="scientific">Mucuna pruriens</name>
    <name type="common">Velvet bean</name>
    <name type="synonym">Dolichos pruriens</name>
    <dbReference type="NCBI Taxonomy" id="157652"/>
    <lineage>
        <taxon>Eukaryota</taxon>
        <taxon>Viridiplantae</taxon>
        <taxon>Streptophyta</taxon>
        <taxon>Embryophyta</taxon>
        <taxon>Tracheophyta</taxon>
        <taxon>Spermatophyta</taxon>
        <taxon>Magnoliopsida</taxon>
        <taxon>eudicotyledons</taxon>
        <taxon>Gunneridae</taxon>
        <taxon>Pentapetalae</taxon>
        <taxon>rosids</taxon>
        <taxon>fabids</taxon>
        <taxon>Fabales</taxon>
        <taxon>Fabaceae</taxon>
        <taxon>Papilionoideae</taxon>
        <taxon>50 kb inversion clade</taxon>
        <taxon>NPAAA clade</taxon>
        <taxon>indigoferoid/millettioid clade</taxon>
        <taxon>Phaseoleae</taxon>
        <taxon>Mucuna</taxon>
    </lineage>
</organism>
<evidence type="ECO:0000313" key="1">
    <source>
        <dbReference type="EMBL" id="RDY11532.1"/>
    </source>
</evidence>
<sequence>MVDQVEERAQTSREEAKFWKDRYVKLAWLANQAIVDIPRSLRATEGMMFELLTRGAAVSMAATTKGRLSTHLGTLHLSMPTSPLLNALRVEHQR</sequence>
<dbReference type="OrthoDB" id="1459749at2759"/>
<keyword evidence="2" id="KW-1185">Reference proteome</keyword>
<name>A0A371I927_MUCPR</name>
<comment type="caution">
    <text evidence="1">The sequence shown here is derived from an EMBL/GenBank/DDBJ whole genome shotgun (WGS) entry which is preliminary data.</text>
</comment>
<reference evidence="1" key="1">
    <citation type="submission" date="2018-05" db="EMBL/GenBank/DDBJ databases">
        <title>Draft genome of Mucuna pruriens seed.</title>
        <authorList>
            <person name="Nnadi N.E."/>
            <person name="Vos R."/>
            <person name="Hasami M.H."/>
            <person name="Devisetty U.K."/>
            <person name="Aguiy J.C."/>
        </authorList>
    </citation>
    <scope>NUCLEOTIDE SEQUENCE [LARGE SCALE GENOMIC DNA]</scope>
    <source>
        <strain evidence="1">JCA_2017</strain>
    </source>
</reference>
<accession>A0A371I927</accession>
<dbReference type="EMBL" id="QJKJ01000626">
    <property type="protein sequence ID" value="RDY11532.1"/>
    <property type="molecule type" value="Genomic_DNA"/>
</dbReference>
<dbReference type="Proteomes" id="UP000257109">
    <property type="component" value="Unassembled WGS sequence"/>
</dbReference>
<gene>
    <name evidence="1" type="ORF">CR513_03801</name>
</gene>